<dbReference type="RefSeq" id="WP_341595913.1">
    <property type="nucleotide sequence ID" value="NZ_JBAKAZ010000001.1"/>
</dbReference>
<keyword evidence="7 8" id="KW-0961">Cell wall biogenesis/degradation</keyword>
<keyword evidence="4 8" id="KW-0472">Membrane</keyword>
<dbReference type="PANTHER" id="PTHR35936">
    <property type="entry name" value="MEMBRANE-BOUND LYTIC MUREIN TRANSGLYCOSYLASE F"/>
    <property type="match status" value="1"/>
</dbReference>
<organism evidence="11 12">
    <name type="scientific">Psychromonas aquatilis</name>
    <dbReference type="NCBI Taxonomy" id="2005072"/>
    <lineage>
        <taxon>Bacteria</taxon>
        <taxon>Pseudomonadati</taxon>
        <taxon>Pseudomonadota</taxon>
        <taxon>Gammaproteobacteria</taxon>
        <taxon>Alteromonadales</taxon>
        <taxon>Psychromonadaceae</taxon>
        <taxon>Psychromonas</taxon>
    </lineage>
</organism>
<dbReference type="Proteomes" id="UP001369082">
    <property type="component" value="Unassembled WGS sequence"/>
</dbReference>
<dbReference type="InterPro" id="IPR023703">
    <property type="entry name" value="MltF"/>
</dbReference>
<comment type="similarity">
    <text evidence="1">Belongs to the transglycosylase Slt family.</text>
</comment>
<dbReference type="InterPro" id="IPR008258">
    <property type="entry name" value="Transglycosylase_SLT_dom_1"/>
</dbReference>
<comment type="catalytic activity">
    <reaction evidence="8">
        <text>Exolytic cleavage of the (1-&gt;4)-beta-glycosidic linkage between N-acetylmuramic acid (MurNAc) and N-acetylglucosamine (GlcNAc) residues in peptidoglycan, from either the reducing or the non-reducing ends of the peptidoglycan chains, with concomitant formation of a 1,6-anhydrobond in the MurNAc residue.</text>
        <dbReference type="EC" id="4.2.2.n1"/>
    </reaction>
</comment>
<evidence type="ECO:0000256" key="1">
    <source>
        <dbReference type="ARBA" id="ARBA00007734"/>
    </source>
</evidence>
<evidence type="ECO:0000256" key="5">
    <source>
        <dbReference type="ARBA" id="ARBA00023237"/>
    </source>
</evidence>
<evidence type="ECO:0000313" key="12">
    <source>
        <dbReference type="Proteomes" id="UP001369082"/>
    </source>
</evidence>
<dbReference type="PROSITE" id="PS51257">
    <property type="entry name" value="PROKAR_LIPOPROTEIN"/>
    <property type="match status" value="1"/>
</dbReference>
<comment type="subcellular location">
    <subcellularLocation>
        <location evidence="8">Cell outer membrane</location>
        <topology evidence="8">Peripheral membrane protein</topology>
    </subcellularLocation>
    <text evidence="8">Attached to the inner leaflet of the outer membrane.</text>
</comment>
<name>A0ABU9GKY7_9GAMM</name>
<evidence type="ECO:0000256" key="4">
    <source>
        <dbReference type="ARBA" id="ARBA00023136"/>
    </source>
</evidence>
<accession>A0ABU9GKY7</accession>
<dbReference type="Pfam" id="PF00497">
    <property type="entry name" value="SBP_bac_3"/>
    <property type="match status" value="1"/>
</dbReference>
<evidence type="ECO:0000256" key="7">
    <source>
        <dbReference type="ARBA" id="ARBA00023316"/>
    </source>
</evidence>
<dbReference type="Pfam" id="PF01464">
    <property type="entry name" value="SLT"/>
    <property type="match status" value="1"/>
</dbReference>
<dbReference type="NCBIfam" id="NF008112">
    <property type="entry name" value="PRK10859.1"/>
    <property type="match status" value="1"/>
</dbReference>
<dbReference type="PROSITE" id="PS00922">
    <property type="entry name" value="TRANSGLYCOSYLASE"/>
    <property type="match status" value="1"/>
</dbReference>
<comment type="function">
    <text evidence="8">Murein-degrading enzyme that degrades murein glycan strands and insoluble, high-molecular weight murein sacculi, with the concomitant formation of a 1,6-anhydromuramoyl product. Lytic transglycosylases (LTs) play an integral role in the metabolism of the peptidoglycan (PG) sacculus. Their lytic action creates space within the PG sacculus to allow for its expansion as well as for the insertion of various structures such as secretion systems and flagella.</text>
</comment>
<dbReference type="Gene3D" id="1.10.530.10">
    <property type="match status" value="1"/>
</dbReference>
<feature type="region of interest" description="LT domain" evidence="8">
    <location>
        <begin position="270"/>
        <end position="681"/>
    </location>
</feature>
<feature type="region of interest" description="Disordered" evidence="9">
    <location>
        <begin position="653"/>
        <end position="681"/>
    </location>
</feature>
<feature type="active site" evidence="8">
    <location>
        <position position="315"/>
    </location>
</feature>
<dbReference type="InterPro" id="IPR023346">
    <property type="entry name" value="Lysozyme-like_dom_sf"/>
</dbReference>
<comment type="similarity">
    <text evidence="2">Belongs to the bacterial solute-binding protein 3 family.</text>
</comment>
<dbReference type="HAMAP" id="MF_02016">
    <property type="entry name" value="MltF"/>
    <property type="match status" value="1"/>
</dbReference>
<keyword evidence="5 8" id="KW-0998">Cell outer membrane</keyword>
<comment type="caution">
    <text evidence="8">Lacks conserved residue(s) required for the propagation of feature annotation.</text>
</comment>
<dbReference type="PANTHER" id="PTHR35936:SF32">
    <property type="entry name" value="MEMBRANE-BOUND LYTIC MUREIN TRANSGLYCOSYLASE F"/>
    <property type="match status" value="1"/>
</dbReference>
<evidence type="ECO:0000256" key="2">
    <source>
        <dbReference type="ARBA" id="ARBA00010333"/>
    </source>
</evidence>
<evidence type="ECO:0000256" key="9">
    <source>
        <dbReference type="SAM" id="MobiDB-lite"/>
    </source>
</evidence>
<dbReference type="SMART" id="SM00062">
    <property type="entry name" value="PBPb"/>
    <property type="match status" value="1"/>
</dbReference>
<evidence type="ECO:0000256" key="6">
    <source>
        <dbReference type="ARBA" id="ARBA00023239"/>
    </source>
</evidence>
<dbReference type="EMBL" id="JBAKAZ010000001">
    <property type="protein sequence ID" value="MEL0627973.1"/>
    <property type="molecule type" value="Genomic_DNA"/>
</dbReference>
<dbReference type="SUPFAM" id="SSF53850">
    <property type="entry name" value="Periplasmic binding protein-like II"/>
    <property type="match status" value="1"/>
</dbReference>
<feature type="domain" description="Solute-binding protein family 3/N-terminal" evidence="10">
    <location>
        <begin position="46"/>
        <end position="269"/>
    </location>
</feature>
<protein>
    <recommendedName>
        <fullName evidence="8">Membrane-bound lytic murein transglycosylase F</fullName>
        <ecNumber evidence="8">4.2.2.n1</ecNumber>
    </recommendedName>
    <alternativeName>
        <fullName evidence="8">Murein lyase F</fullName>
    </alternativeName>
</protein>
<comment type="similarity">
    <text evidence="8">In the C-terminal section; belongs to the transglycosylase Slt family.</text>
</comment>
<keyword evidence="12" id="KW-1185">Reference proteome</keyword>
<dbReference type="CDD" id="cd01009">
    <property type="entry name" value="PBP2_YfhD_N"/>
    <property type="match status" value="1"/>
</dbReference>
<dbReference type="InterPro" id="IPR000189">
    <property type="entry name" value="Transglyc_AS"/>
</dbReference>
<dbReference type="Gene3D" id="3.40.190.10">
    <property type="entry name" value="Periplasmic binding protein-like II"/>
    <property type="match status" value="2"/>
</dbReference>
<gene>
    <name evidence="8 11" type="primary">mltF</name>
    <name evidence="11" type="ORF">V6256_00005</name>
</gene>
<comment type="caution">
    <text evidence="11">The sequence shown here is derived from an EMBL/GenBank/DDBJ whole genome shotgun (WGS) entry which is preliminary data.</text>
</comment>
<keyword evidence="3 8" id="KW-0732">Signal</keyword>
<dbReference type="InterPro" id="IPR001638">
    <property type="entry name" value="Solute-binding_3/MltF_N"/>
</dbReference>
<evidence type="ECO:0000313" key="11">
    <source>
        <dbReference type="EMBL" id="MEL0627973.1"/>
    </source>
</evidence>
<comment type="similarity">
    <text evidence="8">In the N-terminal section; belongs to the bacterial solute-binding protein 3 family.</text>
</comment>
<dbReference type="SUPFAM" id="SSF53955">
    <property type="entry name" value="Lysozyme-like"/>
    <property type="match status" value="1"/>
</dbReference>
<evidence type="ECO:0000259" key="10">
    <source>
        <dbReference type="SMART" id="SM00062"/>
    </source>
</evidence>
<comment type="domain">
    <text evidence="8">The N-terminal domain does not have lytic activity and probably modulates enzymatic activity. The C-terminal domain is the catalytic active domain.</text>
</comment>
<evidence type="ECO:0000256" key="3">
    <source>
        <dbReference type="ARBA" id="ARBA00022729"/>
    </source>
</evidence>
<dbReference type="GO" id="GO:0016829">
    <property type="term" value="F:lyase activity"/>
    <property type="evidence" value="ECO:0007669"/>
    <property type="project" value="UniProtKB-KW"/>
</dbReference>
<reference evidence="11 12" key="1">
    <citation type="submission" date="2024-02" db="EMBL/GenBank/DDBJ databases">
        <title>Bacteria isolated from the canopy kelp, Nereocystis luetkeana.</title>
        <authorList>
            <person name="Pfister C.A."/>
            <person name="Younker I.T."/>
            <person name="Light S.H."/>
        </authorList>
    </citation>
    <scope>NUCLEOTIDE SEQUENCE [LARGE SCALE GENOMIC DNA]</scope>
    <source>
        <strain evidence="11 12">TI.1.05</strain>
    </source>
</reference>
<sequence length="681" mass="77930">MIKPFFSAFSMAPIKYILSIISILLLMACNPSGESSDLKKLQDKKAIVMGTINSSLTYSYDGEHYSGLDYELGKKFATYLNLDFTVKEFDSIERLIQALDNKSIDFAGAGLTLTPKRAEKYRSSPPYYHLTQTLVYRKGNFRPKSLAEVNAPIYVLKSSSHEETIKSLQITFPNLQIIVLENEDQESLLQKIAEEEIKFAIVDSTTLAQSQRYYPLLAEALAIKEKQPVAWLMPKIKNDSLYAAMIEFMGEQYESNTITKLEDKYFGHISEFDFVDTRAFLNRIESRLPKYEALFKKYATDNIPWLLLASISYQESHWDPNAVSPTGVRGMMMLTLDTAKFVGIKNRRNAEQSIQGGAKYLSQLINRVPDSIPEDEKIWFALASYNIGLGHVLDVRRLATMRGQNPDSWVDVKENLPLLHQRQWYTKTRYGYARGLEAKHYVDNIREYLKTLTWHEQEKIKAAEKAKKEKEEKRLAAIELEKQLESEVESEQKAKKAKLVELELEKQAKAANQALITLEKQTKAELDKNSIELNSSVVELEKQTEEAKNAAVELKKQVEAEAAQKIKEIDNRVIDLEKQVEEAKLSASQLAQQAQAEAQQKIEAAQALALELEKKAEDARLNTIELEEQAKIEVAEAEQKRLAEIEEEKQKVLEQQKQAQEKQQTEELEKQKALEQQKQEQ</sequence>
<keyword evidence="6 8" id="KW-0456">Lyase</keyword>
<evidence type="ECO:0000256" key="8">
    <source>
        <dbReference type="HAMAP-Rule" id="MF_02016"/>
    </source>
</evidence>
<dbReference type="CDD" id="cd13403">
    <property type="entry name" value="MLTF-like"/>
    <property type="match status" value="1"/>
</dbReference>
<proteinExistence type="inferred from homology"/>
<dbReference type="EC" id="4.2.2.n1" evidence="8"/>